<feature type="transmembrane region" description="Helical" evidence="8">
    <location>
        <begin position="133"/>
        <end position="156"/>
    </location>
</feature>
<dbReference type="PANTHER" id="PTHR30269">
    <property type="entry name" value="TRANSMEMBRANE PROTEIN YFCA"/>
    <property type="match status" value="1"/>
</dbReference>
<keyword evidence="6 8" id="KW-1133">Transmembrane helix</keyword>
<dbReference type="GO" id="GO:0005886">
    <property type="term" value="C:plasma membrane"/>
    <property type="evidence" value="ECO:0007669"/>
    <property type="project" value="UniProtKB-SubCell"/>
</dbReference>
<dbReference type="OrthoDB" id="6197550at2"/>
<comment type="subcellular location">
    <subcellularLocation>
        <location evidence="1 8">Cell membrane</location>
        <topology evidence="1 8">Multi-pass membrane protein</topology>
    </subcellularLocation>
</comment>
<evidence type="ECO:0000313" key="10">
    <source>
        <dbReference type="Proteomes" id="UP000297475"/>
    </source>
</evidence>
<sequence length="249" mass="26784">MQWQPEAVADWAFWLLVVCSYFTSALTAALGIGGGVTLLAIMANLLPALSVVPVHTVVQFGSNFGRLLTLRGFADWRILLWFSLGGVVGALAGGQLVISVPAAVIQTAMGVFILYSAWLPIFKLSSGRSSMALLGGVTSFLGMFISGTGPFVYVVLKDLFSDRRGVMATVAAINVSQQAVRAIIFALLGFAFAQWWLLIALMIATGFLGTLTGKVFLERVPLHIAQRLLKLVLTLLALRLLYVGISQFF</sequence>
<dbReference type="Pfam" id="PF01925">
    <property type="entry name" value="TauE"/>
    <property type="match status" value="1"/>
</dbReference>
<comment type="similarity">
    <text evidence="2 8">Belongs to the 4-toluene sulfonate uptake permease (TSUP) (TC 2.A.102) family.</text>
</comment>
<evidence type="ECO:0000313" key="9">
    <source>
        <dbReference type="EMBL" id="TGG93856.1"/>
    </source>
</evidence>
<comment type="caution">
    <text evidence="9">The sequence shown here is derived from an EMBL/GenBank/DDBJ whole genome shotgun (WGS) entry which is preliminary data.</text>
</comment>
<keyword evidence="4 8" id="KW-1003">Cell membrane</keyword>
<proteinExistence type="inferred from homology"/>
<protein>
    <recommendedName>
        <fullName evidence="8">Probable membrane transporter protein</fullName>
    </recommendedName>
</protein>
<dbReference type="InterPro" id="IPR052017">
    <property type="entry name" value="TSUP"/>
</dbReference>
<accession>A0A4Z0WEX7</accession>
<keyword evidence="3" id="KW-0813">Transport</keyword>
<gene>
    <name evidence="9" type="ORF">E4656_06585</name>
</gene>
<keyword evidence="7 8" id="KW-0472">Membrane</keyword>
<feature type="transmembrane region" description="Helical" evidence="8">
    <location>
        <begin position="38"/>
        <end position="58"/>
    </location>
</feature>
<evidence type="ECO:0000256" key="2">
    <source>
        <dbReference type="ARBA" id="ARBA00009142"/>
    </source>
</evidence>
<name>A0A4Z0WEX7_9GAMM</name>
<organism evidence="9 10">
    <name type="scientific">Natronospirillum operosum</name>
    <dbReference type="NCBI Taxonomy" id="2759953"/>
    <lineage>
        <taxon>Bacteria</taxon>
        <taxon>Pseudomonadati</taxon>
        <taxon>Pseudomonadota</taxon>
        <taxon>Gammaproteobacteria</taxon>
        <taxon>Oceanospirillales</taxon>
        <taxon>Natronospirillaceae</taxon>
        <taxon>Natronospirillum</taxon>
    </lineage>
</organism>
<evidence type="ECO:0000256" key="6">
    <source>
        <dbReference type="ARBA" id="ARBA00022989"/>
    </source>
</evidence>
<feature type="transmembrane region" description="Helical" evidence="8">
    <location>
        <begin position="228"/>
        <end position="245"/>
    </location>
</feature>
<evidence type="ECO:0000256" key="5">
    <source>
        <dbReference type="ARBA" id="ARBA00022692"/>
    </source>
</evidence>
<dbReference type="Proteomes" id="UP000297475">
    <property type="component" value="Unassembled WGS sequence"/>
</dbReference>
<evidence type="ECO:0000256" key="8">
    <source>
        <dbReference type="RuleBase" id="RU363041"/>
    </source>
</evidence>
<feature type="transmembrane region" description="Helical" evidence="8">
    <location>
        <begin position="195"/>
        <end position="216"/>
    </location>
</feature>
<feature type="transmembrane region" description="Helical" evidence="8">
    <location>
        <begin position="104"/>
        <end position="121"/>
    </location>
</feature>
<evidence type="ECO:0000256" key="1">
    <source>
        <dbReference type="ARBA" id="ARBA00004651"/>
    </source>
</evidence>
<dbReference type="EMBL" id="SRMF01000002">
    <property type="protein sequence ID" value="TGG93856.1"/>
    <property type="molecule type" value="Genomic_DNA"/>
</dbReference>
<dbReference type="RefSeq" id="WP_135482367.1">
    <property type="nucleotide sequence ID" value="NZ_SRMF01000002.1"/>
</dbReference>
<dbReference type="InterPro" id="IPR002781">
    <property type="entry name" value="TM_pro_TauE-like"/>
</dbReference>
<evidence type="ECO:0000256" key="3">
    <source>
        <dbReference type="ARBA" id="ARBA00022448"/>
    </source>
</evidence>
<feature type="transmembrane region" description="Helical" evidence="8">
    <location>
        <begin position="78"/>
        <end position="98"/>
    </location>
</feature>
<feature type="transmembrane region" description="Helical" evidence="8">
    <location>
        <begin position="12"/>
        <end position="32"/>
    </location>
</feature>
<reference evidence="9 10" key="1">
    <citation type="submission" date="2019-04" db="EMBL/GenBank/DDBJ databases">
        <title>Natronospirillum operosus gen. nov., sp. nov., a haloalkaliphilic satellite isolated from decaying biomass of laboratory culture of cyanobacterium Geitlerinema sp. and proposal of Natronospirillaceae fam. nov. and Saccharospirillaceae fam. nov.</title>
        <authorList>
            <person name="Kevbrin V."/>
            <person name="Boltyanskaya Y."/>
            <person name="Koziaeva V."/>
            <person name="Grouzdev D.S."/>
            <person name="Park M."/>
            <person name="Cho J."/>
        </authorList>
    </citation>
    <scope>NUCLEOTIDE SEQUENCE [LARGE SCALE GENOMIC DNA]</scope>
    <source>
        <strain evidence="9 10">G-116</strain>
    </source>
</reference>
<dbReference type="AlphaFoldDB" id="A0A4Z0WEX7"/>
<keyword evidence="10" id="KW-1185">Reference proteome</keyword>
<keyword evidence="5 8" id="KW-0812">Transmembrane</keyword>
<evidence type="ECO:0000256" key="7">
    <source>
        <dbReference type="ARBA" id="ARBA00023136"/>
    </source>
</evidence>
<evidence type="ECO:0000256" key="4">
    <source>
        <dbReference type="ARBA" id="ARBA00022475"/>
    </source>
</evidence>
<dbReference type="PANTHER" id="PTHR30269:SF23">
    <property type="entry name" value="MEMBRANE TRANSPORTER PROTEIN YDHB-RELATED"/>
    <property type="match status" value="1"/>
</dbReference>